<feature type="non-terminal residue" evidence="1">
    <location>
        <position position="424"/>
    </location>
</feature>
<dbReference type="AlphaFoldDB" id="A0AAV4ET56"/>
<dbReference type="PANTHER" id="PTHR46704:SF9">
    <property type="entry name" value="BHLH DOMAIN-CONTAINING PROTEIN"/>
    <property type="match status" value="1"/>
</dbReference>
<dbReference type="EMBL" id="BMAT01007441">
    <property type="protein sequence ID" value="GFR64343.1"/>
    <property type="molecule type" value="Genomic_DNA"/>
</dbReference>
<gene>
    <name evidence="1" type="ORF">ElyMa_003629400</name>
</gene>
<evidence type="ECO:0000313" key="1">
    <source>
        <dbReference type="EMBL" id="GFR64343.1"/>
    </source>
</evidence>
<name>A0AAV4ET56_9GAST</name>
<dbReference type="PANTHER" id="PTHR46704">
    <property type="entry name" value="CXC DOMAIN-CONTAINING PROTEIN-RELATED"/>
    <property type="match status" value="1"/>
</dbReference>
<dbReference type="Proteomes" id="UP000762676">
    <property type="component" value="Unassembled WGS sequence"/>
</dbReference>
<reference evidence="1 2" key="1">
    <citation type="journal article" date="2021" name="Elife">
        <title>Chloroplast acquisition without the gene transfer in kleptoplastic sea slugs, Plakobranchus ocellatus.</title>
        <authorList>
            <person name="Maeda T."/>
            <person name="Takahashi S."/>
            <person name="Yoshida T."/>
            <person name="Shimamura S."/>
            <person name="Takaki Y."/>
            <person name="Nagai Y."/>
            <person name="Toyoda A."/>
            <person name="Suzuki Y."/>
            <person name="Arimoto A."/>
            <person name="Ishii H."/>
            <person name="Satoh N."/>
            <person name="Nishiyama T."/>
            <person name="Hasebe M."/>
            <person name="Maruyama T."/>
            <person name="Minagawa J."/>
            <person name="Obokata J."/>
            <person name="Shigenobu S."/>
        </authorList>
    </citation>
    <scope>NUCLEOTIDE SEQUENCE [LARGE SCALE GENOMIC DNA]</scope>
</reference>
<comment type="caution">
    <text evidence="1">The sequence shown here is derived from an EMBL/GenBank/DDBJ whole genome shotgun (WGS) entry which is preliminary data.</text>
</comment>
<accession>A0AAV4ET56</accession>
<proteinExistence type="predicted"/>
<protein>
    <submittedName>
        <fullName evidence="1">Uncharacterized protein</fullName>
    </submittedName>
</protein>
<keyword evidence="2" id="KW-1185">Reference proteome</keyword>
<evidence type="ECO:0000313" key="2">
    <source>
        <dbReference type="Proteomes" id="UP000762676"/>
    </source>
</evidence>
<organism evidence="1 2">
    <name type="scientific">Elysia marginata</name>
    <dbReference type="NCBI Taxonomy" id="1093978"/>
    <lineage>
        <taxon>Eukaryota</taxon>
        <taxon>Metazoa</taxon>
        <taxon>Spiralia</taxon>
        <taxon>Lophotrochozoa</taxon>
        <taxon>Mollusca</taxon>
        <taxon>Gastropoda</taxon>
        <taxon>Heterobranchia</taxon>
        <taxon>Euthyneura</taxon>
        <taxon>Panpulmonata</taxon>
        <taxon>Sacoglossa</taxon>
        <taxon>Placobranchoidea</taxon>
        <taxon>Plakobranchidae</taxon>
        <taxon>Elysia</taxon>
    </lineage>
</organism>
<sequence length="424" mass="47351">MVGVNNDSNGCPRDISPFNIIQSEKLVEKAISAIAGFVNPFEVDGGLICLSSGQPLPDDLATNLVSVQHQGVQEFDNFVEKRLQSKVVLFHDPIKKKKMTTFSCLNKQKNKKSNEFKRIKVTAQRNMFGQLLIVSQTHDIDLAKVMTYPLNLFPWSLATSDGYLMKTNKAVLLHKLEEAEIALTSRHPEISDIHVIDGNALLQSLIGLPDTFGELALKVFTCLPSASVFHFVTDRYDDLSIKDIERVRRGQDDCNTHTIRGPSTKIPRNWKAFLSNTANKTAVISLLLSEWEDDKYASRLQGRLLYFSLKDTCSLLSSEDGAITDSQLVQSLATSQEEADTKIILHCIHASMDLKCNTIIVRSPDTDVFLLLLAFAYEIDKNLLFDTGTSNNRRQINVTVLKEKFSPNIRSALLGLHSFTGCDT</sequence>